<gene>
    <name evidence="1" type="ORF">E8M12_03045</name>
</gene>
<dbReference type="SUPFAM" id="SSF102400">
    <property type="entry name" value="DNA polymerase III chi subunit"/>
    <property type="match status" value="1"/>
</dbReference>
<dbReference type="GO" id="GO:0032298">
    <property type="term" value="P:positive regulation of DNA-templated DNA replication initiation"/>
    <property type="evidence" value="ECO:0007669"/>
    <property type="project" value="TreeGrafter"/>
</dbReference>
<protein>
    <submittedName>
        <fullName evidence="1">DNA polymerase III subunit chi</fullName>
    </submittedName>
</protein>
<dbReference type="Proteomes" id="UP000307999">
    <property type="component" value="Unassembled WGS sequence"/>
</dbReference>
<comment type="caution">
    <text evidence="1">The sequence shown here is derived from an EMBL/GenBank/DDBJ whole genome shotgun (WGS) entry which is preliminary data.</text>
</comment>
<accession>A0A4V5NX47</accession>
<keyword evidence="2" id="KW-1185">Reference proteome</keyword>
<dbReference type="GO" id="GO:0003677">
    <property type="term" value="F:DNA binding"/>
    <property type="evidence" value="ECO:0007669"/>
    <property type="project" value="InterPro"/>
</dbReference>
<dbReference type="GO" id="GO:0006260">
    <property type="term" value="P:DNA replication"/>
    <property type="evidence" value="ECO:0007669"/>
    <property type="project" value="InterPro"/>
</dbReference>
<dbReference type="AlphaFoldDB" id="A0A4V5NX47"/>
<dbReference type="PANTHER" id="PTHR38767">
    <property type="entry name" value="DNA POLYMERASE III SUBUNIT CHI"/>
    <property type="match status" value="1"/>
</dbReference>
<sequence length="145" mass="16599">MTLQAIFYLLATSSERELLRFVCAQATLAFRQNKRVFIYTEDQDSAHQLDELLWSLDAQSFVPHNLPGEAGNQGSPVEISWLAPTSSRQVLINLASDVPDFAPQFSQIIDFVLEQDELKQLARKRYRRYQQQGFHVETRPASKVA</sequence>
<dbReference type="PANTHER" id="PTHR38767:SF1">
    <property type="entry name" value="DNA POLYMERASE III SUBUNIT CHI"/>
    <property type="match status" value="1"/>
</dbReference>
<evidence type="ECO:0000313" key="2">
    <source>
        <dbReference type="Proteomes" id="UP000307999"/>
    </source>
</evidence>
<dbReference type="Pfam" id="PF04364">
    <property type="entry name" value="DNA_pol3_chi"/>
    <property type="match status" value="1"/>
</dbReference>
<dbReference type="GO" id="GO:0003887">
    <property type="term" value="F:DNA-directed DNA polymerase activity"/>
    <property type="evidence" value="ECO:0007669"/>
    <property type="project" value="InterPro"/>
</dbReference>
<dbReference type="OrthoDB" id="5297568at2"/>
<evidence type="ECO:0000313" key="1">
    <source>
        <dbReference type="EMBL" id="TKB46934.1"/>
    </source>
</evidence>
<reference evidence="1 2" key="1">
    <citation type="submission" date="2019-04" db="EMBL/GenBank/DDBJ databases">
        <title>Thalassotalea guangxiensis sp. nov., isolated from sediment of the coastal wetland.</title>
        <authorList>
            <person name="Zheng S."/>
            <person name="Zhang D."/>
        </authorList>
    </citation>
    <scope>NUCLEOTIDE SEQUENCE [LARGE SCALE GENOMIC DNA]</scope>
    <source>
        <strain evidence="1 2">ZS-4</strain>
    </source>
</reference>
<dbReference type="EMBL" id="SWDB01000005">
    <property type="protein sequence ID" value="TKB46934.1"/>
    <property type="molecule type" value="Genomic_DNA"/>
</dbReference>
<name>A0A4V5NX47_9GAMM</name>
<organism evidence="1 2">
    <name type="scientific">Thalassotalea mangrovi</name>
    <dbReference type="NCBI Taxonomy" id="2572245"/>
    <lineage>
        <taxon>Bacteria</taxon>
        <taxon>Pseudomonadati</taxon>
        <taxon>Pseudomonadota</taxon>
        <taxon>Gammaproteobacteria</taxon>
        <taxon>Alteromonadales</taxon>
        <taxon>Colwelliaceae</taxon>
        <taxon>Thalassotalea</taxon>
    </lineage>
</organism>
<dbReference type="InterPro" id="IPR036768">
    <property type="entry name" value="PolIII_chi_sf"/>
</dbReference>
<proteinExistence type="predicted"/>
<dbReference type="RefSeq" id="WP_136734613.1">
    <property type="nucleotide sequence ID" value="NZ_SWDB01000005.1"/>
</dbReference>
<dbReference type="InterPro" id="IPR007459">
    <property type="entry name" value="DNA_pol3_chi"/>
</dbReference>
<dbReference type="Gene3D" id="3.40.50.10110">
    <property type="entry name" value="DNA polymerase III subunit chi"/>
    <property type="match status" value="1"/>
</dbReference>